<dbReference type="GeneID" id="110858299"/>
<keyword evidence="4" id="KW-0443">Lipid metabolism</keyword>
<name>A0A481SWS4_FOLCA</name>
<dbReference type="FunFam" id="3.90.226.10:FF:000019">
    <property type="entry name" value="Enoyl-CoA hydratase, mitochondrial"/>
    <property type="match status" value="1"/>
</dbReference>
<evidence type="ECO:0000256" key="6">
    <source>
        <dbReference type="ARBA" id="ARBA00073937"/>
    </source>
</evidence>
<evidence type="ECO:0000313" key="8">
    <source>
        <dbReference type="EMBL" id="QBH73210.1"/>
    </source>
</evidence>
<comment type="similarity">
    <text evidence="1 7">Belongs to the enoyl-CoA hydratase/isomerase family.</text>
</comment>
<dbReference type="FunFam" id="1.10.12.10:FF:000001">
    <property type="entry name" value="Probable enoyl-CoA hydratase, mitochondrial"/>
    <property type="match status" value="1"/>
</dbReference>
<dbReference type="Gene3D" id="3.90.226.10">
    <property type="entry name" value="2-enoyl-CoA Hydratase, Chain A, domain 1"/>
    <property type="match status" value="1"/>
</dbReference>
<dbReference type="GO" id="GO:0006635">
    <property type="term" value="P:fatty acid beta-oxidation"/>
    <property type="evidence" value="ECO:0007669"/>
    <property type="project" value="TreeGrafter"/>
</dbReference>
<dbReference type="KEGG" id="fcd:110858299"/>
<evidence type="ECO:0000256" key="1">
    <source>
        <dbReference type="ARBA" id="ARBA00005254"/>
    </source>
</evidence>
<dbReference type="PANTHER" id="PTHR11941">
    <property type="entry name" value="ENOYL-COA HYDRATASE-RELATED"/>
    <property type="match status" value="1"/>
</dbReference>
<dbReference type="EMBL" id="MH637820">
    <property type="protein sequence ID" value="QBH73210.1"/>
    <property type="molecule type" value="mRNA"/>
</dbReference>
<dbReference type="SUPFAM" id="SSF52096">
    <property type="entry name" value="ClpP/crotonase"/>
    <property type="match status" value="1"/>
</dbReference>
<dbReference type="Pfam" id="PF00378">
    <property type="entry name" value="ECH_1"/>
    <property type="match status" value="1"/>
</dbReference>
<dbReference type="InterPro" id="IPR001753">
    <property type="entry name" value="Enoyl-CoA_hydra/iso"/>
</dbReference>
<reference evidence="8" key="1">
    <citation type="journal article" date="2019" name="Sci. Rep.">
        <title>No signal of deleterious mutation accumulation in conserved gene sequences of extant asexual hexapods.</title>
        <authorList>
            <person name="Brandt A."/>
            <person name="Bast J."/>
            <person name="Scheu S."/>
            <person name="Meusemann K."/>
            <person name="Donath A."/>
            <person name="Schuette K."/>
            <person name="Machida R."/>
            <person name="Kraaijeveld K."/>
        </authorList>
    </citation>
    <scope>NUCLEOTIDE SEQUENCE</scope>
    <source>
        <strain evidence="8">OG7631</strain>
    </source>
</reference>
<evidence type="ECO:0000256" key="3">
    <source>
        <dbReference type="ARBA" id="ARBA00022832"/>
    </source>
</evidence>
<dbReference type="InterPro" id="IPR018376">
    <property type="entry name" value="Enoyl-CoA_hyd/isom_CS"/>
</dbReference>
<dbReference type="OrthoDB" id="2018133at2759"/>
<dbReference type="GO" id="GO:0004300">
    <property type="term" value="F:enoyl-CoA hydratase activity"/>
    <property type="evidence" value="ECO:0007669"/>
    <property type="project" value="UniProtKB-EC"/>
</dbReference>
<keyword evidence="3" id="KW-0276">Fatty acid metabolism</keyword>
<dbReference type="CDD" id="cd06558">
    <property type="entry name" value="crotonase-like"/>
    <property type="match status" value="1"/>
</dbReference>
<dbReference type="InterPro" id="IPR029045">
    <property type="entry name" value="ClpP/crotonase-like_dom_sf"/>
</dbReference>
<dbReference type="EC" id="4.2.1.17" evidence="2"/>
<evidence type="ECO:0000256" key="7">
    <source>
        <dbReference type="RuleBase" id="RU003707"/>
    </source>
</evidence>
<evidence type="ECO:0000256" key="2">
    <source>
        <dbReference type="ARBA" id="ARBA00012076"/>
    </source>
</evidence>
<dbReference type="GO" id="GO:0005739">
    <property type="term" value="C:mitochondrion"/>
    <property type="evidence" value="ECO:0007669"/>
    <property type="project" value="TreeGrafter"/>
</dbReference>
<sequence length="290" mass="31508">MAGIMRRLVLSSLQTPSIFSAFRCLSTSNSLLREFVLTEKVGEKKNIGLITLNRPKALNALCDALMKDLSDAIDEFEKDKDIGTIILTGQGKAFAAGADIKEMQNKNFAEVFSGSFLSHWLRVSTCRKPVIAAVNGYALGGGCELAMMCDITFASENAKFGQPEILIGTIPGAGGTQRIIKTAGKSKAMEICLTGDQFTAQEAEKMGLVSKVLPPDQLLPQAIKTAEKISSNSKIIVSMAKEAVNRAYETTLQEGLLCERRLFHASFATEDRAEGMSAFVEKRPPKFQDK</sequence>
<dbReference type="AlphaFoldDB" id="A0A481SWS4"/>
<protein>
    <recommendedName>
        <fullName evidence="6">Probable enoyl-CoA hydratase, mitochondrial</fullName>
        <ecNumber evidence="2">4.2.1.17</ecNumber>
    </recommendedName>
</protein>
<dbReference type="CTD" id="1892"/>
<proteinExistence type="evidence at transcript level"/>
<evidence type="ECO:0000256" key="5">
    <source>
        <dbReference type="ARBA" id="ARBA00023239"/>
    </source>
</evidence>
<keyword evidence="5" id="KW-0456">Lyase</keyword>
<dbReference type="PROSITE" id="PS00166">
    <property type="entry name" value="ENOYL_COA_HYDRATASE"/>
    <property type="match status" value="1"/>
</dbReference>
<accession>A0A481SWS4</accession>
<organism evidence="8">
    <name type="scientific">Folsomia candida</name>
    <name type="common">Springtail</name>
    <dbReference type="NCBI Taxonomy" id="158441"/>
    <lineage>
        <taxon>Eukaryota</taxon>
        <taxon>Metazoa</taxon>
        <taxon>Ecdysozoa</taxon>
        <taxon>Arthropoda</taxon>
        <taxon>Hexapoda</taxon>
        <taxon>Collembola</taxon>
        <taxon>Entomobryomorpha</taxon>
        <taxon>Isotomoidea</taxon>
        <taxon>Isotomidae</taxon>
        <taxon>Proisotominae</taxon>
        <taxon>Folsomia</taxon>
    </lineage>
</organism>
<dbReference type="InterPro" id="IPR014748">
    <property type="entry name" value="Enoyl-CoA_hydra_C"/>
</dbReference>
<dbReference type="RefSeq" id="XP_021962690.1">
    <property type="nucleotide sequence ID" value="XM_022106998.2"/>
</dbReference>
<dbReference type="Gene3D" id="1.10.12.10">
    <property type="entry name" value="Lyase 2-enoyl-coa Hydratase, Chain A, domain 2"/>
    <property type="match status" value="1"/>
</dbReference>
<dbReference type="PANTHER" id="PTHR11941:SF54">
    <property type="entry name" value="ENOYL-COA HYDRATASE, MITOCHONDRIAL"/>
    <property type="match status" value="1"/>
</dbReference>
<evidence type="ECO:0000256" key="4">
    <source>
        <dbReference type="ARBA" id="ARBA00023098"/>
    </source>
</evidence>